<evidence type="ECO:0000256" key="3">
    <source>
        <dbReference type="ARBA" id="ARBA00022574"/>
    </source>
</evidence>
<dbReference type="AlphaFoldDB" id="A0AAN7PGP7"/>
<dbReference type="Gene3D" id="2.130.10.10">
    <property type="entry name" value="YVTN repeat-like/Quinoprotein amine dehydrogenase"/>
    <property type="match status" value="1"/>
</dbReference>
<dbReference type="GO" id="GO:0036156">
    <property type="term" value="C:inner dynein arm"/>
    <property type="evidence" value="ECO:0007669"/>
    <property type="project" value="TreeGrafter"/>
</dbReference>
<keyword evidence="4" id="KW-0677">Repeat</keyword>
<dbReference type="PANTHER" id="PTHR12442">
    <property type="entry name" value="DYNEIN INTERMEDIATE CHAIN"/>
    <property type="match status" value="1"/>
</dbReference>
<dbReference type="SMART" id="SM00320">
    <property type="entry name" value="WD40"/>
    <property type="match status" value="3"/>
</dbReference>
<dbReference type="SUPFAM" id="SSF50978">
    <property type="entry name" value="WD40 repeat-like"/>
    <property type="match status" value="1"/>
</dbReference>
<evidence type="ECO:0000256" key="4">
    <source>
        <dbReference type="ARBA" id="ARBA00022737"/>
    </source>
</evidence>
<organism evidence="5 6">
    <name type="scientific">Aquatica leii</name>
    <dbReference type="NCBI Taxonomy" id="1421715"/>
    <lineage>
        <taxon>Eukaryota</taxon>
        <taxon>Metazoa</taxon>
        <taxon>Ecdysozoa</taxon>
        <taxon>Arthropoda</taxon>
        <taxon>Hexapoda</taxon>
        <taxon>Insecta</taxon>
        <taxon>Pterygota</taxon>
        <taxon>Neoptera</taxon>
        <taxon>Endopterygota</taxon>
        <taxon>Coleoptera</taxon>
        <taxon>Polyphaga</taxon>
        <taxon>Elateriformia</taxon>
        <taxon>Elateroidea</taxon>
        <taxon>Lampyridae</taxon>
        <taxon>Luciolinae</taxon>
        <taxon>Aquatica</taxon>
    </lineage>
</organism>
<comment type="caution">
    <text evidence="5">The sequence shown here is derived from an EMBL/GenBank/DDBJ whole genome shotgun (WGS) entry which is preliminary data.</text>
</comment>
<dbReference type="PANTHER" id="PTHR12442:SF5">
    <property type="entry name" value="DYNEIN AXONEMAL INTERMEDIATE CHAIN 3"/>
    <property type="match status" value="1"/>
</dbReference>
<dbReference type="InterPro" id="IPR050687">
    <property type="entry name" value="Dynein_IC"/>
</dbReference>
<name>A0AAN7PGP7_9COLE</name>
<comment type="subcellular location">
    <subcellularLocation>
        <location evidence="1">Cytoplasm</location>
    </subcellularLocation>
</comment>
<reference evidence="6" key="1">
    <citation type="submission" date="2023-01" db="EMBL/GenBank/DDBJ databases">
        <title>Key to firefly adult light organ development and bioluminescence: homeobox transcription factors regulate luciferase expression and transportation to peroxisome.</title>
        <authorList>
            <person name="Fu X."/>
        </authorList>
    </citation>
    <scope>NUCLEOTIDE SEQUENCE [LARGE SCALE GENOMIC DNA]</scope>
</reference>
<evidence type="ECO:0000256" key="2">
    <source>
        <dbReference type="ARBA" id="ARBA00022490"/>
    </source>
</evidence>
<evidence type="ECO:0000313" key="6">
    <source>
        <dbReference type="Proteomes" id="UP001353858"/>
    </source>
</evidence>
<dbReference type="Proteomes" id="UP001353858">
    <property type="component" value="Unassembled WGS sequence"/>
</dbReference>
<evidence type="ECO:0008006" key="7">
    <source>
        <dbReference type="Google" id="ProtNLM"/>
    </source>
</evidence>
<dbReference type="InterPro" id="IPR036322">
    <property type="entry name" value="WD40_repeat_dom_sf"/>
</dbReference>
<protein>
    <recommendedName>
        <fullName evidence="7">WD repeat-containing protein 63</fullName>
    </recommendedName>
</protein>
<dbReference type="GO" id="GO:0060294">
    <property type="term" value="P:cilium movement involved in cell motility"/>
    <property type="evidence" value="ECO:0007669"/>
    <property type="project" value="TreeGrafter"/>
</dbReference>
<evidence type="ECO:0000256" key="1">
    <source>
        <dbReference type="ARBA" id="ARBA00004496"/>
    </source>
</evidence>
<dbReference type="GO" id="GO:0045503">
    <property type="term" value="F:dynein light chain binding"/>
    <property type="evidence" value="ECO:0007669"/>
    <property type="project" value="TreeGrafter"/>
</dbReference>
<dbReference type="GO" id="GO:0036159">
    <property type="term" value="P:inner dynein arm assembly"/>
    <property type="evidence" value="ECO:0007669"/>
    <property type="project" value="TreeGrafter"/>
</dbReference>
<sequence length="1052" mass="121660">MDDTGNIFELECVSSIETVGNLATQSARRKYRKVKKIPKTKHLINTASFLVPGVEKLILSKQTQKDLGCVVDNMVTTDNPWTRVSKANILNSIKSNPDSEFVKMESAITELQDEEILVIYVPNRETEEEEFFICLTVEANATVSNIINQIIAEREALLDNIVSKTARMWKSQGSDIEVLNMMNNNNRSLLEIELLTAYPILKIPTRFHLRLAEDIRDGYVELLSPRLTFDNLFRRRLHSLVQSVSSVSTVSCQTTYRCPKNVSTQYEVILKIVPLTKEINKSLNLFAKYSVNHVYEPIFVNGYFDFYTNDYKDLRKGKYLTKTNVATVKEFSSFYNHLLAKEKMIAAVCWHPMWTGMVAISYSIQAPDIYRQFKHRFDVVAGAVFDVTPVLLWSFADKLVPSLVLETPRDITALSFCPYDENILIGGCINGQIILWDLTNRLKRSEEEIVLSPQQWRYRARMQSLMGWMKHTINVKVVRPVVTSDLEHSHKDAILQISWISPYNEVTRAGKIVNIPEAEARSSLQFTTVSLDGSIQVWNLKGKPALVATKRLKKSQRIKVEPEGLRLDVSPFKPFNRVLKPIYKVNIFVPNTTRTASLTISGRQNVPVSYVEKFHKINTRHTTNRKYFNPILERSSNILENCYVLGTAEGDILKTSWEGYNFNSNELITKEVGKIENFTKFHDGVVVSLALCPGRNDICLSVGGKTFALWFLDYPNKPVIWKKSKYRYTLGKWCSFRHSVIFLSRTDGCVEVWNFSVRSDRFQNVIHVSGGSIAGFYLHTLPLEKEVVGICDYTRALRLFYIDRNINIDYAEENKKFYEFVATEVNKKKDTVKWYEEWNKRNAATIELNRQKLAESKKKIQETKQIKTEESKKEEESKSEVHGVKNLWKMQEIDRMNTVLLNKMGLNVDLLNEQTKPLVKVEKEIKEKQKKVELYTKQASNIFEETLMTNFPIAVESTSTPDPYGGGDFIQNKALYFNNYKDIEQYYGDYVKEHKYKYNFSWSTMFEDAKKRRKMLDYCHERSVHKSRLLKEKNLTIKQRISKSSISPDNEI</sequence>
<dbReference type="InterPro" id="IPR001680">
    <property type="entry name" value="WD40_rpt"/>
</dbReference>
<dbReference type="EMBL" id="JARPUR010000002">
    <property type="protein sequence ID" value="KAK4882056.1"/>
    <property type="molecule type" value="Genomic_DNA"/>
</dbReference>
<keyword evidence="6" id="KW-1185">Reference proteome</keyword>
<keyword evidence="2" id="KW-0963">Cytoplasm</keyword>
<accession>A0AAN7PGP7</accession>
<keyword evidence="3" id="KW-0853">WD repeat</keyword>
<proteinExistence type="predicted"/>
<dbReference type="GO" id="GO:0045504">
    <property type="term" value="F:dynein heavy chain binding"/>
    <property type="evidence" value="ECO:0007669"/>
    <property type="project" value="TreeGrafter"/>
</dbReference>
<gene>
    <name evidence="5" type="ORF">RN001_005375</name>
</gene>
<dbReference type="InterPro" id="IPR015943">
    <property type="entry name" value="WD40/YVTN_repeat-like_dom_sf"/>
</dbReference>
<evidence type="ECO:0000313" key="5">
    <source>
        <dbReference type="EMBL" id="KAK4882056.1"/>
    </source>
</evidence>